<dbReference type="OrthoDB" id="9806211at2"/>
<feature type="transmembrane region" description="Helical" evidence="6">
    <location>
        <begin position="90"/>
        <end position="109"/>
    </location>
</feature>
<feature type="transmembrane region" description="Helical" evidence="6">
    <location>
        <begin position="64"/>
        <end position="84"/>
    </location>
</feature>
<sequence length="245" mass="28168">MDFIINLYKPFFDPHNWQTVITSPNDWLLILSLVIMECLLSVDNSIVLAAQAHTLTQKKHQEEALFYGIWGAFIFRFLVIGIGTYLISLWWIKILGAVYLIYMAVHFFYEKITHKKKHFKMFKIKGLSPVWQVVVSIEFTDIMFSLDSVLTLIAISNNPVIILIGSIVGIIAMRGVAEAIMGLMNKIPELEPMAYVLIFFIAIKLFLTIPAIDIEIPNTIFTSVLVIAFVITFVIHFWRKRRKAN</sequence>
<organism evidence="7 8">
    <name type="scientific">Bombilactobacillus mellis</name>
    <dbReference type="NCBI Taxonomy" id="1218508"/>
    <lineage>
        <taxon>Bacteria</taxon>
        <taxon>Bacillati</taxon>
        <taxon>Bacillota</taxon>
        <taxon>Bacilli</taxon>
        <taxon>Lactobacillales</taxon>
        <taxon>Lactobacillaceae</taxon>
        <taxon>Bombilactobacillus</taxon>
    </lineage>
</organism>
<comment type="subcellular location">
    <subcellularLocation>
        <location evidence="1">Membrane</location>
        <topology evidence="1">Multi-pass membrane protein</topology>
    </subcellularLocation>
</comment>
<feature type="transmembrane region" description="Helical" evidence="6">
    <location>
        <begin position="193"/>
        <end position="212"/>
    </location>
</feature>
<protein>
    <submittedName>
        <fullName evidence="7">Integral membrane protein</fullName>
    </submittedName>
</protein>
<dbReference type="GO" id="GO:0016020">
    <property type="term" value="C:membrane"/>
    <property type="evidence" value="ECO:0007669"/>
    <property type="project" value="UniProtKB-SubCell"/>
</dbReference>
<dbReference type="NCBIfam" id="TIGR03716">
    <property type="entry name" value="R_switched_YkoY"/>
    <property type="match status" value="1"/>
</dbReference>
<dbReference type="AlphaFoldDB" id="A0A0F4KYH2"/>
<dbReference type="RefSeq" id="WP_045922020.1">
    <property type="nucleotide sequence ID" value="NZ_JBHTHW010000004.1"/>
</dbReference>
<accession>A0A0F4KYH2</accession>
<comment type="similarity">
    <text evidence="2">Belongs to the TerC family.</text>
</comment>
<reference evidence="7 8" key="1">
    <citation type="submission" date="2014-12" db="EMBL/GenBank/DDBJ databases">
        <title>Comparative genomics of the lactic acid bacteria isolated from the honey bee gut.</title>
        <authorList>
            <person name="Ellegaard K.M."/>
            <person name="Tamarit D."/>
            <person name="Javelind E."/>
            <person name="Olofsson T."/>
            <person name="Andersson S.G."/>
            <person name="Vasquez A."/>
        </authorList>
    </citation>
    <scope>NUCLEOTIDE SEQUENCE [LARGE SCALE GENOMIC DNA]</scope>
    <source>
        <strain evidence="7 8">Hon2</strain>
    </source>
</reference>
<dbReference type="InterPro" id="IPR005496">
    <property type="entry name" value="Integral_membrane_TerC"/>
</dbReference>
<comment type="caution">
    <text evidence="7">The sequence shown here is derived from an EMBL/GenBank/DDBJ whole genome shotgun (WGS) entry which is preliminary data.</text>
</comment>
<keyword evidence="8" id="KW-1185">Reference proteome</keyword>
<dbReference type="InterPro" id="IPR022493">
    <property type="entry name" value="CHP03716_TM_YkoY"/>
</dbReference>
<evidence type="ECO:0000256" key="3">
    <source>
        <dbReference type="ARBA" id="ARBA00022692"/>
    </source>
</evidence>
<evidence type="ECO:0000256" key="6">
    <source>
        <dbReference type="SAM" id="Phobius"/>
    </source>
</evidence>
<keyword evidence="3 6" id="KW-0812">Transmembrane</keyword>
<dbReference type="EMBL" id="JXBZ01000002">
    <property type="protein sequence ID" value="KJY51058.1"/>
    <property type="molecule type" value="Genomic_DNA"/>
</dbReference>
<dbReference type="PANTHER" id="PTHR30238:SF6">
    <property type="entry name" value="TERC-LIKE PROTEIN"/>
    <property type="match status" value="1"/>
</dbReference>
<dbReference type="Pfam" id="PF03741">
    <property type="entry name" value="TerC"/>
    <property type="match status" value="1"/>
</dbReference>
<feature type="transmembrane region" description="Helical" evidence="6">
    <location>
        <begin position="218"/>
        <end position="238"/>
    </location>
</feature>
<gene>
    <name evidence="7" type="ORF">JG29_01010</name>
</gene>
<evidence type="ECO:0000313" key="7">
    <source>
        <dbReference type="EMBL" id="KJY51058.1"/>
    </source>
</evidence>
<evidence type="ECO:0000256" key="4">
    <source>
        <dbReference type="ARBA" id="ARBA00022989"/>
    </source>
</evidence>
<evidence type="ECO:0000313" key="8">
    <source>
        <dbReference type="Proteomes" id="UP000033695"/>
    </source>
</evidence>
<dbReference type="STRING" id="1218508.JG29_01010"/>
<feature type="transmembrane region" description="Helical" evidence="6">
    <location>
        <begin position="130"/>
        <end position="155"/>
    </location>
</feature>
<name>A0A0F4KYH2_9LACO</name>
<evidence type="ECO:0000256" key="5">
    <source>
        <dbReference type="ARBA" id="ARBA00023136"/>
    </source>
</evidence>
<proteinExistence type="inferred from homology"/>
<dbReference type="Proteomes" id="UP000033695">
    <property type="component" value="Unassembled WGS sequence"/>
</dbReference>
<keyword evidence="5 6" id="KW-0472">Membrane</keyword>
<keyword evidence="4 6" id="KW-1133">Transmembrane helix</keyword>
<dbReference type="PATRIC" id="fig|1218508.4.peg.105"/>
<dbReference type="PANTHER" id="PTHR30238">
    <property type="entry name" value="MEMBRANE BOUND PREDICTED REDOX MODULATOR"/>
    <property type="match status" value="1"/>
</dbReference>
<dbReference type="HOGENOM" id="CLU_070543_1_1_9"/>
<evidence type="ECO:0000256" key="1">
    <source>
        <dbReference type="ARBA" id="ARBA00004141"/>
    </source>
</evidence>
<evidence type="ECO:0000256" key="2">
    <source>
        <dbReference type="ARBA" id="ARBA00007511"/>
    </source>
</evidence>